<protein>
    <submittedName>
        <fullName evidence="1">ARAD1C21032p</fullName>
    </submittedName>
</protein>
<sequence length="711" mass="79288">MGPGFGDIKGPSPALVEPRNQGGSLMDIYNNLFQGTSSSTTVSPDQVVVHLKLLETLYQLRQAVEQHDGLYGVYDDDKISYHYSRKDVVDPKQLRWAVYVQMAADRFQTWWTKTVMQQYSVGSDFTWQQLEEVGSDWYKYQEPKQLTRDQLPPLDVLMIWHAYMLNPRTYLEDCMRFGLGSVWAAEMPWADLNWAIQVDSSEKGLWYRYDPGEGARKKFEMSAQIPWDPNSTENPIKDVKCYSCGTINACPWLSLRIETDGGVVVNTDSFSTSDMTYTCRGCGSLFTHDKLRLYQFVHDLGLFLTQGVPMPGTTLDVETNMPTSPKDHLMGVLLGMCRRVNEILSFYASSVGANVFGNDFMIAVKQQLEEVFKKFKKDALKYGSAKMFKKTIPMVRRILSCYWQNSSIFGQDLSACAVRQASFIENMHRFDWLHSPALSSTVQKSIVKYQRFLDLLGNGRKRRFLVPTLDIDLVWHTHQLSPLKYYLYTVKTNGMMVNHDDKVGEVTLSRGFRRSTELYEAKYKEPYSECLCWYCEAVRESVATVFQSSKTSKQLYETLGDSGHDYNSIPGPHISAHNAIKNVGRATVAEKYHQKDLWSSYQKAYKRSTKRANKLQRAPPPQCTNAAAFMFYGALAVGPAVMFMGDPSCACDDPGGYGNCVSGACSALGAAGSCCNGASCGAAPTHTPSCGGGCAGSACGGGSNCGGGSTD</sequence>
<dbReference type="PANTHER" id="PTHR34365">
    <property type="entry name" value="ENOLASE (DUF1399)"/>
    <property type="match status" value="1"/>
</dbReference>
<dbReference type="PhylomeDB" id="A0A060T7E2"/>
<reference evidence="1" key="2">
    <citation type="submission" date="2014-06" db="EMBL/GenBank/DDBJ databases">
        <title>The complete genome of Blastobotrys (Arxula) adeninivorans LS3 - a yeast of biotechnological interest.</title>
        <authorList>
            <person name="Kunze G."/>
            <person name="Gaillardin C."/>
            <person name="Czernicka M."/>
            <person name="Durrens P."/>
            <person name="Martin T."/>
            <person name="Boer E."/>
            <person name="Gabaldon T."/>
            <person name="Cruz J."/>
            <person name="Talla E."/>
            <person name="Marck C."/>
            <person name="Goffeau A."/>
            <person name="Barbe V."/>
            <person name="Baret P."/>
            <person name="Baronian K."/>
            <person name="Beier S."/>
            <person name="Bleykasten C."/>
            <person name="Bode R."/>
            <person name="Casaregola S."/>
            <person name="Despons L."/>
            <person name="Fairhead C."/>
            <person name="Giersberg M."/>
            <person name="Gierski P."/>
            <person name="Hahnel U."/>
            <person name="Hartmann A."/>
            <person name="Jankowska D."/>
            <person name="Jubin C."/>
            <person name="Jung P."/>
            <person name="Lafontaine I."/>
            <person name="Leh-Louis V."/>
            <person name="Lemaire M."/>
            <person name="Marcet-Houben M."/>
            <person name="Mascher M."/>
            <person name="Morel G."/>
            <person name="Richard G.-F."/>
            <person name="Riechen J."/>
            <person name="Sacerdot C."/>
            <person name="Sarkar A."/>
            <person name="Savel G."/>
            <person name="Schacherer J."/>
            <person name="Sherman D."/>
            <person name="Straub M.-L."/>
            <person name="Stein N."/>
            <person name="Thierry A."/>
            <person name="Trautwein-Schult A."/>
            <person name="Westhof E."/>
            <person name="Worch S."/>
            <person name="Dujon B."/>
            <person name="Souciet J.-L."/>
            <person name="Wincker P."/>
            <person name="Scholz U."/>
            <person name="Neuveglise N."/>
        </authorList>
    </citation>
    <scope>NUCLEOTIDE SEQUENCE</scope>
    <source>
        <strain evidence="1">LS3</strain>
    </source>
</reference>
<reference evidence="1" key="1">
    <citation type="submission" date="2014-02" db="EMBL/GenBank/DDBJ databases">
        <authorList>
            <person name="Genoscope - CEA"/>
        </authorList>
    </citation>
    <scope>NUCLEOTIDE SEQUENCE</scope>
    <source>
        <strain evidence="1">LS3</strain>
    </source>
</reference>
<dbReference type="Pfam" id="PF07173">
    <property type="entry name" value="GRDP-like"/>
    <property type="match status" value="1"/>
</dbReference>
<evidence type="ECO:0000313" key="1">
    <source>
        <dbReference type="EMBL" id="CDP34812.1"/>
    </source>
</evidence>
<dbReference type="AlphaFoldDB" id="A0A060T7E2"/>
<dbReference type="PANTHER" id="PTHR34365:SF7">
    <property type="entry name" value="GLYCINE-RICH DOMAIN-CONTAINING PROTEIN 1"/>
    <property type="match status" value="1"/>
</dbReference>
<proteinExistence type="predicted"/>
<dbReference type="InterPro" id="IPR009836">
    <property type="entry name" value="GRDP-like"/>
</dbReference>
<accession>A0A060T7E2</accession>
<name>A0A060T7E2_BLAAD</name>
<gene>
    <name evidence="1" type="ORF">GNLVRS02_ARAD1C21032g</name>
</gene>
<organism evidence="1">
    <name type="scientific">Blastobotrys adeninivorans</name>
    <name type="common">Yeast</name>
    <name type="synonym">Arxula adeninivorans</name>
    <dbReference type="NCBI Taxonomy" id="409370"/>
    <lineage>
        <taxon>Eukaryota</taxon>
        <taxon>Fungi</taxon>
        <taxon>Dikarya</taxon>
        <taxon>Ascomycota</taxon>
        <taxon>Saccharomycotina</taxon>
        <taxon>Dipodascomycetes</taxon>
        <taxon>Dipodascales</taxon>
        <taxon>Trichomonascaceae</taxon>
        <taxon>Blastobotrys</taxon>
    </lineage>
</organism>
<dbReference type="EMBL" id="HG937693">
    <property type="protein sequence ID" value="CDP34812.1"/>
    <property type="molecule type" value="Genomic_DNA"/>
</dbReference>